<dbReference type="Gene3D" id="1.10.150.20">
    <property type="entry name" value="5' to 3' exonuclease, C-terminal subdomain"/>
    <property type="match status" value="1"/>
</dbReference>
<proteinExistence type="predicted"/>
<reference evidence="1" key="1">
    <citation type="journal article" date="2015" name="Nature">
        <title>Complex archaea that bridge the gap between prokaryotes and eukaryotes.</title>
        <authorList>
            <person name="Spang A."/>
            <person name="Saw J.H."/>
            <person name="Jorgensen S.L."/>
            <person name="Zaremba-Niedzwiedzka K."/>
            <person name="Martijn J."/>
            <person name="Lind A.E."/>
            <person name="van Eijk R."/>
            <person name="Schleper C."/>
            <person name="Guy L."/>
            <person name="Ettema T.J."/>
        </authorList>
    </citation>
    <scope>NUCLEOTIDE SEQUENCE</scope>
</reference>
<sequence length="251" mass="27945">MVSGEVFGIDIAEPPEALPILSPVIPCAVQPLNSQGYADYLWTGVEGQQQVERKTWYDILGDLDSIENQLRRQVHAHPNVRLILVVEGVAVPSPTGTTVFKETTKGKRHLFYAGKSYFLGPTKGAYAWLYETGKYIEVHQTPTFNATCAMLTAFYKADQKEGHTTFQRYLKEMNFHPNPMVQRLMGMGEHLGIGAVKAEALIRKFGTVYNVATATPEQLASVEWVSEKGRTQRMGEALAIKFLRGVGRPDV</sequence>
<dbReference type="SUPFAM" id="SSF47781">
    <property type="entry name" value="RuvA domain 2-like"/>
    <property type="match status" value="1"/>
</dbReference>
<gene>
    <name evidence="1" type="ORF">LCGC14_1769230</name>
</gene>
<dbReference type="InterPro" id="IPR010994">
    <property type="entry name" value="RuvA_2-like"/>
</dbReference>
<dbReference type="AlphaFoldDB" id="A0A0F9GYQ6"/>
<dbReference type="EMBL" id="LAZR01016566">
    <property type="protein sequence ID" value="KKM03954.1"/>
    <property type="molecule type" value="Genomic_DNA"/>
</dbReference>
<comment type="caution">
    <text evidence="1">The sequence shown here is derived from an EMBL/GenBank/DDBJ whole genome shotgun (WGS) entry which is preliminary data.</text>
</comment>
<accession>A0A0F9GYQ6</accession>
<name>A0A0F9GYQ6_9ZZZZ</name>
<protein>
    <recommendedName>
        <fullName evidence="2">ERCC4 domain-containing protein</fullName>
    </recommendedName>
</protein>
<evidence type="ECO:0008006" key="2">
    <source>
        <dbReference type="Google" id="ProtNLM"/>
    </source>
</evidence>
<organism evidence="1">
    <name type="scientific">marine sediment metagenome</name>
    <dbReference type="NCBI Taxonomy" id="412755"/>
    <lineage>
        <taxon>unclassified sequences</taxon>
        <taxon>metagenomes</taxon>
        <taxon>ecological metagenomes</taxon>
    </lineage>
</organism>
<evidence type="ECO:0000313" key="1">
    <source>
        <dbReference type="EMBL" id="KKM03954.1"/>
    </source>
</evidence>